<evidence type="ECO:0000313" key="5">
    <source>
        <dbReference type="Proteomes" id="UP001177023"/>
    </source>
</evidence>
<evidence type="ECO:0000313" key="4">
    <source>
        <dbReference type="EMBL" id="CAJ0579186.1"/>
    </source>
</evidence>
<accession>A0AA36D1X0</accession>
<proteinExistence type="predicted"/>
<evidence type="ECO:0000256" key="1">
    <source>
        <dbReference type="SAM" id="Phobius"/>
    </source>
</evidence>
<dbReference type="Gene3D" id="2.60.40.10">
    <property type="entry name" value="Immunoglobulins"/>
    <property type="match status" value="1"/>
</dbReference>
<dbReference type="SMART" id="SM00408">
    <property type="entry name" value="IGc2"/>
    <property type="match status" value="1"/>
</dbReference>
<reference evidence="4" key="1">
    <citation type="submission" date="2023-06" db="EMBL/GenBank/DDBJ databases">
        <authorList>
            <person name="Delattre M."/>
        </authorList>
    </citation>
    <scope>NUCLEOTIDE SEQUENCE</scope>
    <source>
        <strain evidence="4">AF72</strain>
    </source>
</reference>
<organism evidence="4 5">
    <name type="scientific">Mesorhabditis spiculigera</name>
    <dbReference type="NCBI Taxonomy" id="96644"/>
    <lineage>
        <taxon>Eukaryota</taxon>
        <taxon>Metazoa</taxon>
        <taxon>Ecdysozoa</taxon>
        <taxon>Nematoda</taxon>
        <taxon>Chromadorea</taxon>
        <taxon>Rhabditida</taxon>
        <taxon>Rhabditina</taxon>
        <taxon>Rhabditomorpha</taxon>
        <taxon>Rhabditoidea</taxon>
        <taxon>Rhabditidae</taxon>
        <taxon>Mesorhabditinae</taxon>
        <taxon>Mesorhabditis</taxon>
    </lineage>
</organism>
<feature type="non-terminal residue" evidence="4">
    <location>
        <position position="1"/>
    </location>
</feature>
<keyword evidence="1" id="KW-1133">Transmembrane helix</keyword>
<dbReference type="AlphaFoldDB" id="A0AA36D1X0"/>
<evidence type="ECO:0000256" key="2">
    <source>
        <dbReference type="SAM" id="SignalP"/>
    </source>
</evidence>
<dbReference type="EMBL" id="CATQJA010002655">
    <property type="protein sequence ID" value="CAJ0579186.1"/>
    <property type="molecule type" value="Genomic_DNA"/>
</dbReference>
<dbReference type="SUPFAM" id="SSF48726">
    <property type="entry name" value="Immunoglobulin"/>
    <property type="match status" value="1"/>
</dbReference>
<dbReference type="Proteomes" id="UP001177023">
    <property type="component" value="Unassembled WGS sequence"/>
</dbReference>
<keyword evidence="1" id="KW-0472">Membrane</keyword>
<feature type="transmembrane region" description="Helical" evidence="1">
    <location>
        <begin position="265"/>
        <end position="282"/>
    </location>
</feature>
<evidence type="ECO:0000259" key="3">
    <source>
        <dbReference type="PROSITE" id="PS50835"/>
    </source>
</evidence>
<dbReference type="PROSITE" id="PS50835">
    <property type="entry name" value="IG_LIKE"/>
    <property type="match status" value="1"/>
</dbReference>
<feature type="domain" description="Ig-like" evidence="3">
    <location>
        <begin position="160"/>
        <end position="252"/>
    </location>
</feature>
<dbReference type="InterPro" id="IPR058814">
    <property type="entry name" value="ZIG1/7_N"/>
</dbReference>
<dbReference type="Pfam" id="PF26428">
    <property type="entry name" value="Zwei_Ig_N"/>
    <property type="match status" value="1"/>
</dbReference>
<keyword evidence="5" id="KW-1185">Reference proteome</keyword>
<name>A0AA36D1X0_9BILA</name>
<gene>
    <name evidence="4" type="ORF">MSPICULIGERA_LOCUS17416</name>
</gene>
<keyword evidence="2" id="KW-0732">Signal</keyword>
<dbReference type="CDD" id="cd00096">
    <property type="entry name" value="Ig"/>
    <property type="match status" value="1"/>
</dbReference>
<dbReference type="InterPro" id="IPR003598">
    <property type="entry name" value="Ig_sub2"/>
</dbReference>
<feature type="signal peptide" evidence="2">
    <location>
        <begin position="1"/>
        <end position="19"/>
    </location>
</feature>
<dbReference type="Pfam" id="PF13927">
    <property type="entry name" value="Ig_3"/>
    <property type="match status" value="1"/>
</dbReference>
<dbReference type="InterPro" id="IPR007110">
    <property type="entry name" value="Ig-like_dom"/>
</dbReference>
<sequence>MLIYYVCIALLAHSADVSAQHDASQSLPIRGANGRGEAEEEGGKEAQKGVAIFETQGYISTLAGALSGVITPLWCEIDSPAKLHDANFLHIGENRLHPGFINGSKAFLDFPNATSNQLGEYKCILIDDNNTRFEATQQIYAKPFFYVQHMDNITEIPEEPTKFKWTQTLPIILTKPLELICPSYGYPPPKHTWYKSGLKLALPSPHHFNLSKDGRILTILKANRYDYGGYACTATNSFRIGPNDPMISYSITMEFYATTLVESGYEWYIIAFAAVVVAYVGVKQSCFIPKARWEEAGNWWKQLPRRFCKVERRGEERRISSVHYRPVHHHSAPQLPTESL</sequence>
<keyword evidence="1" id="KW-0812">Transmembrane</keyword>
<dbReference type="InterPro" id="IPR013783">
    <property type="entry name" value="Ig-like_fold"/>
</dbReference>
<dbReference type="InterPro" id="IPR036179">
    <property type="entry name" value="Ig-like_dom_sf"/>
</dbReference>
<comment type="caution">
    <text evidence="4">The sequence shown here is derived from an EMBL/GenBank/DDBJ whole genome shotgun (WGS) entry which is preliminary data.</text>
</comment>
<protein>
    <recommendedName>
        <fullName evidence="3">Ig-like domain-containing protein</fullName>
    </recommendedName>
</protein>
<feature type="chain" id="PRO_5041302455" description="Ig-like domain-containing protein" evidence="2">
    <location>
        <begin position="20"/>
        <end position="340"/>
    </location>
</feature>